<dbReference type="HOGENOM" id="CLU_1907294_0_0_1"/>
<name>T5A6C7_OPHSC</name>
<dbReference type="EMBL" id="KE660927">
    <property type="protein sequence ID" value="EQK97372.1"/>
    <property type="molecule type" value="Genomic_DNA"/>
</dbReference>
<keyword evidence="1" id="KW-0732">Signal</keyword>
<evidence type="ECO:0000313" key="2">
    <source>
        <dbReference type="EMBL" id="EQK97372.1"/>
    </source>
</evidence>
<organism evidence="2 3">
    <name type="scientific">Ophiocordyceps sinensis (strain Co18 / CGMCC 3.14243)</name>
    <name type="common">Yarsagumba caterpillar fungus</name>
    <name type="synonym">Hirsutella sinensis</name>
    <dbReference type="NCBI Taxonomy" id="911162"/>
    <lineage>
        <taxon>Eukaryota</taxon>
        <taxon>Fungi</taxon>
        <taxon>Dikarya</taxon>
        <taxon>Ascomycota</taxon>
        <taxon>Pezizomycotina</taxon>
        <taxon>Sordariomycetes</taxon>
        <taxon>Hypocreomycetidae</taxon>
        <taxon>Hypocreales</taxon>
        <taxon>Ophiocordycipitaceae</taxon>
        <taxon>Ophiocordyceps</taxon>
    </lineage>
</organism>
<feature type="signal peptide" evidence="1">
    <location>
        <begin position="1"/>
        <end position="20"/>
    </location>
</feature>
<accession>T5A6C7</accession>
<evidence type="ECO:0000313" key="3">
    <source>
        <dbReference type="Proteomes" id="UP000019374"/>
    </source>
</evidence>
<dbReference type="Proteomes" id="UP000019374">
    <property type="component" value="Unassembled WGS sequence"/>
</dbReference>
<dbReference type="AlphaFoldDB" id="T5A6C7"/>
<evidence type="ECO:0000256" key="1">
    <source>
        <dbReference type="SAM" id="SignalP"/>
    </source>
</evidence>
<gene>
    <name evidence="2" type="ORF">OCS_06916</name>
</gene>
<reference evidence="2 3" key="1">
    <citation type="journal article" date="2013" name="Chin. Sci. Bull.">
        <title>Genome survey uncovers the secrets of sex and lifestyle in caterpillar fungus.</title>
        <authorList>
            <person name="Hu X."/>
            <person name="Zhang Y."/>
            <person name="Xiao G."/>
            <person name="Zheng P."/>
            <person name="Xia Y."/>
            <person name="Zhang X."/>
            <person name="St Leger R.J."/>
            <person name="Liu X."/>
            <person name="Wang C."/>
        </authorList>
    </citation>
    <scope>NUCLEOTIDE SEQUENCE [LARGE SCALE GENOMIC DNA]</scope>
    <source>
        <strain evidence="3">Co18 / CGMCC 3.14243</strain>
        <tissue evidence="2">Fruit-body</tissue>
    </source>
</reference>
<proteinExistence type="predicted"/>
<protein>
    <submittedName>
        <fullName evidence="2">Uncharacterized protein</fullName>
    </submittedName>
</protein>
<sequence length="133" mass="14041">MLFNPAVAAAMMLAAQGALAKPFLGQFFVTPTNTLAATATATTATATTAPAATATAGTACSRPGQIMEACDAQSDDGDEQSDDSDHYTNCLCNTHDLFQAALECKKQTPGADAEYIEAWRDFYARLRMGFCRA</sequence>
<feature type="chain" id="PRO_5004605939" evidence="1">
    <location>
        <begin position="21"/>
        <end position="133"/>
    </location>
</feature>